<feature type="region of interest" description="Disordered" evidence="1">
    <location>
        <begin position="116"/>
        <end position="135"/>
    </location>
</feature>
<feature type="domain" description="Flagellar Assembly Protein A N-terminal region" evidence="2">
    <location>
        <begin position="8"/>
        <end position="170"/>
    </location>
</feature>
<accession>C0GJF3</accession>
<dbReference type="OrthoDB" id="1279at2"/>
<dbReference type="eggNOG" id="COG1315">
    <property type="taxonomic scope" value="Bacteria"/>
</dbReference>
<proteinExistence type="predicted"/>
<name>C0GJF3_DETAL</name>
<gene>
    <name evidence="3" type="ORF">DealDRAFT_2612</name>
</gene>
<dbReference type="Gene3D" id="2.160.20.70">
    <property type="match status" value="1"/>
</dbReference>
<dbReference type="InterPro" id="IPR046865">
    <property type="entry name" value="FapA_b_solenoid"/>
</dbReference>
<dbReference type="InterPro" id="IPR016098">
    <property type="entry name" value="CAP/MinC_C"/>
</dbReference>
<protein>
    <recommendedName>
        <fullName evidence="2">Flagellar Assembly Protein A N-terminal region domain-containing protein</fullName>
    </recommendedName>
</protein>
<dbReference type="STRING" id="555088.DealDRAFT_2612"/>
<evidence type="ECO:0000256" key="1">
    <source>
        <dbReference type="SAM" id="MobiDB-lite"/>
    </source>
</evidence>
<keyword evidence="4" id="KW-1185">Reference proteome</keyword>
<dbReference type="Proteomes" id="UP000006443">
    <property type="component" value="Unassembled WGS sequence"/>
</dbReference>
<dbReference type="PANTHER" id="PTHR38032">
    <property type="entry name" value="POLYMERASE-RELATED"/>
    <property type="match status" value="1"/>
</dbReference>
<dbReference type="AlphaFoldDB" id="C0GJF3"/>
<dbReference type="SUPFAM" id="SSF63848">
    <property type="entry name" value="Cell-division inhibitor MinC, C-terminal domain"/>
    <property type="match status" value="1"/>
</dbReference>
<dbReference type="Pfam" id="PF03961">
    <property type="entry name" value="FapA"/>
    <property type="match status" value="2"/>
</dbReference>
<dbReference type="RefSeq" id="WP_008518192.1">
    <property type="nucleotide sequence ID" value="NZ_ACJM01000016.1"/>
</dbReference>
<reference evidence="3 4" key="1">
    <citation type="submission" date="2009-02" db="EMBL/GenBank/DDBJ databases">
        <title>Sequencing of the draft genome and assembly of Dethiobacter alkaliphilus AHT 1.</title>
        <authorList>
            <consortium name="US DOE Joint Genome Institute (JGI-PGF)"/>
            <person name="Lucas S."/>
            <person name="Copeland A."/>
            <person name="Lapidus A."/>
            <person name="Glavina del Rio T."/>
            <person name="Dalin E."/>
            <person name="Tice H."/>
            <person name="Bruce D."/>
            <person name="Goodwin L."/>
            <person name="Pitluck S."/>
            <person name="Larimer F."/>
            <person name="Land M.L."/>
            <person name="Hauser L."/>
            <person name="Muyzer G."/>
        </authorList>
    </citation>
    <scope>NUCLEOTIDE SEQUENCE [LARGE SCALE GENOMIC DNA]</scope>
    <source>
        <strain evidence="3 4">AHT 1</strain>
    </source>
</reference>
<dbReference type="GO" id="GO:0000902">
    <property type="term" value="P:cell morphogenesis"/>
    <property type="evidence" value="ECO:0007669"/>
    <property type="project" value="InterPro"/>
</dbReference>
<dbReference type="InterPro" id="IPR046866">
    <property type="entry name" value="FapA_N"/>
</dbReference>
<dbReference type="Pfam" id="PF20250">
    <property type="entry name" value="FapA_N"/>
    <property type="match status" value="1"/>
</dbReference>
<evidence type="ECO:0000313" key="3">
    <source>
        <dbReference type="EMBL" id="EEG76500.1"/>
    </source>
</evidence>
<comment type="caution">
    <text evidence="3">The sequence shown here is derived from an EMBL/GenBank/DDBJ whole genome shotgun (WGS) entry which is preliminary data.</text>
</comment>
<evidence type="ECO:0000313" key="4">
    <source>
        <dbReference type="Proteomes" id="UP000006443"/>
    </source>
</evidence>
<dbReference type="InterPro" id="IPR036145">
    <property type="entry name" value="MinC_C_sf"/>
</dbReference>
<evidence type="ECO:0000259" key="2">
    <source>
        <dbReference type="Pfam" id="PF20250"/>
    </source>
</evidence>
<sequence>MSKQTAARITISADKMQAELYIAADDQVSAEDITSEIKAAGVCFGLNKEAVNTALTSRDVSVTLAIGEPPQPGSEDSLEFHVPEHMLDKDVCLGIREDLQRKSEIPSVEAGQPIVTRIAGTPGTPGTDVLGNTVEPPPVPTLYLRALSGTELSEDGNTVVATITGRPRLERDGRMYRLQVQPSYTHPGDVTTSVGHLVFQGDVSVFGNVMEGTSISATGNIEILGSVNGAMLQAGQSIRVTGNVIKSEITSGTERLFWQQVAPIMEQISLQLYELAGVLEQLDERGQLSQLPFAQIASRVISLRFEEYPKTLQTLQQAVLPQNKKTPLPSGAEELLPLVQSLNPEHWTNLSDLQTLAARVYQNKISVSDMTEIHADINLSYTLNAKIRSAGSIIVEGQGCIHSLLEAGDEIQVQGKLRGGSVQATKRIFAREVGSEAGAITTLITGKSGRIDIDKAYENTVFVVGKGTRKISEQIGRTTASLNQEGLVQLLSRH</sequence>
<organism evidence="3 4">
    <name type="scientific">Dethiobacter alkaliphilus AHT 1</name>
    <dbReference type="NCBI Taxonomy" id="555088"/>
    <lineage>
        <taxon>Bacteria</taxon>
        <taxon>Bacillati</taxon>
        <taxon>Bacillota</taxon>
        <taxon>Dethiobacteria</taxon>
        <taxon>Dethiobacterales</taxon>
        <taxon>Dethiobacteraceae</taxon>
        <taxon>Dethiobacter</taxon>
    </lineage>
</organism>
<dbReference type="EMBL" id="ACJM01000016">
    <property type="protein sequence ID" value="EEG76500.1"/>
    <property type="molecule type" value="Genomic_DNA"/>
</dbReference>
<dbReference type="PANTHER" id="PTHR38032:SF1">
    <property type="entry name" value="RNA-BINDING PROTEIN KHPB N-TERMINAL DOMAIN-CONTAINING PROTEIN"/>
    <property type="match status" value="1"/>
</dbReference>
<dbReference type="InterPro" id="IPR005646">
    <property type="entry name" value="FapA"/>
</dbReference>